<proteinExistence type="predicted"/>
<evidence type="ECO:0000313" key="1">
    <source>
        <dbReference type="EMBL" id="RGK52565.1"/>
    </source>
</evidence>
<organism evidence="1 2">
    <name type="scientific">Bacteroides xylanisolvens</name>
    <dbReference type="NCBI Taxonomy" id="371601"/>
    <lineage>
        <taxon>Bacteria</taxon>
        <taxon>Pseudomonadati</taxon>
        <taxon>Bacteroidota</taxon>
        <taxon>Bacteroidia</taxon>
        <taxon>Bacteroidales</taxon>
        <taxon>Bacteroidaceae</taxon>
        <taxon>Bacteroides</taxon>
    </lineage>
</organism>
<dbReference type="EMBL" id="QSQU01000104">
    <property type="protein sequence ID" value="RGK52565.1"/>
    <property type="molecule type" value="Genomic_DNA"/>
</dbReference>
<dbReference type="AlphaFoldDB" id="A0A3E4MSB4"/>
<feature type="non-terminal residue" evidence="1">
    <location>
        <position position="40"/>
    </location>
</feature>
<dbReference type="Proteomes" id="UP000261210">
    <property type="component" value="Unassembled WGS sequence"/>
</dbReference>
<comment type="caution">
    <text evidence="1">The sequence shown here is derived from an EMBL/GenBank/DDBJ whole genome shotgun (WGS) entry which is preliminary data.</text>
</comment>
<sequence>MSWFLLNRNLTLLEPYDWKLSCTVLRGERGSNAPDLPGKA</sequence>
<name>A0A3E4MSB4_9BACE</name>
<evidence type="ECO:0000313" key="2">
    <source>
        <dbReference type="Proteomes" id="UP000261210"/>
    </source>
</evidence>
<accession>A0A3E4MSB4</accession>
<protein>
    <submittedName>
        <fullName evidence="1">TraG family conjugative transposon ATPase</fullName>
    </submittedName>
</protein>
<gene>
    <name evidence="1" type="ORF">DXD03_24560</name>
</gene>
<reference evidence="1 2" key="1">
    <citation type="submission" date="2018-08" db="EMBL/GenBank/DDBJ databases">
        <title>A genome reference for cultivated species of the human gut microbiota.</title>
        <authorList>
            <person name="Zou Y."/>
            <person name="Xue W."/>
            <person name="Luo G."/>
        </authorList>
    </citation>
    <scope>NUCLEOTIDE SEQUENCE [LARGE SCALE GENOMIC DNA]</scope>
    <source>
        <strain evidence="1 2">TF10-34</strain>
    </source>
</reference>